<keyword evidence="1" id="KW-1133">Transmembrane helix</keyword>
<reference evidence="2 3" key="1">
    <citation type="submission" date="2014-11" db="EMBL/GenBank/DDBJ databases">
        <title>Genetic blueprint of the zoonotic pathogen Toxocara canis.</title>
        <authorList>
            <person name="Zhu X.-Q."/>
            <person name="Korhonen P.K."/>
            <person name="Cai H."/>
            <person name="Young N.D."/>
            <person name="Nejsum P."/>
            <person name="von Samson-Himmelstjerna G."/>
            <person name="Boag P.R."/>
            <person name="Tan P."/>
            <person name="Li Q."/>
            <person name="Min J."/>
            <person name="Yang Y."/>
            <person name="Wang X."/>
            <person name="Fang X."/>
            <person name="Hall R.S."/>
            <person name="Hofmann A."/>
            <person name="Sternberg P.W."/>
            <person name="Jex A.R."/>
            <person name="Gasser R.B."/>
        </authorList>
    </citation>
    <scope>NUCLEOTIDE SEQUENCE [LARGE SCALE GENOMIC DNA]</scope>
    <source>
        <strain evidence="2">PN_DK_2014</strain>
    </source>
</reference>
<keyword evidence="3" id="KW-1185">Reference proteome</keyword>
<feature type="transmembrane region" description="Helical" evidence="1">
    <location>
        <begin position="59"/>
        <end position="76"/>
    </location>
</feature>
<comment type="caution">
    <text evidence="2">The sequence shown here is derived from an EMBL/GenBank/DDBJ whole genome shotgun (WGS) entry which is preliminary data.</text>
</comment>
<name>A0A0B2UZI9_TOXCA</name>
<accession>A0A0B2UZI9</accession>
<organism evidence="2 3">
    <name type="scientific">Toxocara canis</name>
    <name type="common">Canine roundworm</name>
    <dbReference type="NCBI Taxonomy" id="6265"/>
    <lineage>
        <taxon>Eukaryota</taxon>
        <taxon>Metazoa</taxon>
        <taxon>Ecdysozoa</taxon>
        <taxon>Nematoda</taxon>
        <taxon>Chromadorea</taxon>
        <taxon>Rhabditida</taxon>
        <taxon>Spirurina</taxon>
        <taxon>Ascaridomorpha</taxon>
        <taxon>Ascaridoidea</taxon>
        <taxon>Toxocaridae</taxon>
        <taxon>Toxocara</taxon>
    </lineage>
</organism>
<sequence>MQERCFSFLSDDEKFMQVPKAVAVDHFHTFSIQYLRSTILPSLRQFFTPLPLFQIERCSYLLELLLTYIFMLLYSLKDTPYRKMHKSCAVYVLLIKYNKVVV</sequence>
<keyword evidence="1" id="KW-0472">Membrane</keyword>
<dbReference type="AlphaFoldDB" id="A0A0B2UZI9"/>
<evidence type="ECO:0000256" key="1">
    <source>
        <dbReference type="SAM" id="Phobius"/>
    </source>
</evidence>
<evidence type="ECO:0000313" key="2">
    <source>
        <dbReference type="EMBL" id="KHN76471.1"/>
    </source>
</evidence>
<protein>
    <submittedName>
        <fullName evidence="2">Uncharacterized protein</fullName>
    </submittedName>
</protein>
<gene>
    <name evidence="2" type="ORF">Tcan_00963</name>
</gene>
<proteinExistence type="predicted"/>
<keyword evidence="1" id="KW-0812">Transmembrane</keyword>
<feature type="non-terminal residue" evidence="2">
    <location>
        <position position="102"/>
    </location>
</feature>
<evidence type="ECO:0000313" key="3">
    <source>
        <dbReference type="Proteomes" id="UP000031036"/>
    </source>
</evidence>
<dbReference type="EMBL" id="JPKZ01002489">
    <property type="protein sequence ID" value="KHN76471.1"/>
    <property type="molecule type" value="Genomic_DNA"/>
</dbReference>
<dbReference type="Proteomes" id="UP000031036">
    <property type="component" value="Unassembled WGS sequence"/>
</dbReference>